<dbReference type="EMBL" id="CP002083">
    <property type="protein sequence ID" value="ADJ24725.1"/>
    <property type="molecule type" value="Genomic_DNA"/>
</dbReference>
<dbReference type="HOGENOM" id="CLU_3234654_0_0_5"/>
<accession>D8JUU5</accession>
<protein>
    <submittedName>
        <fullName evidence="1">Uncharacterized protein</fullName>
    </submittedName>
</protein>
<dbReference type="AlphaFoldDB" id="D8JUU5"/>
<evidence type="ECO:0000313" key="1">
    <source>
        <dbReference type="EMBL" id="ADJ24725.1"/>
    </source>
</evidence>
<reference evidence="2" key="1">
    <citation type="journal article" date="2011" name="J. Bacteriol.">
        <title>Genome sequences of eight morphologically diverse alphaproteobacteria.</title>
        <authorList>
            <consortium name="US DOE Joint Genome Institute"/>
            <person name="Brown P.J."/>
            <person name="Kysela D.T."/>
            <person name="Buechlein A."/>
            <person name="Hemmerich C."/>
            <person name="Brun Y.V."/>
        </authorList>
    </citation>
    <scope>NUCLEOTIDE SEQUENCE [LARGE SCALE GENOMIC DNA]</scope>
    <source>
        <strain evidence="2">ATCC 51888 / DSM 1869 / NCIB 11706 / TK 0415</strain>
    </source>
</reference>
<dbReference type="KEGG" id="hdn:Hden_2930"/>
<sequence length="43" mass="4249">MGSLMAVSQPAAQLGVTGHQAEAAKAEEEIGDIEHALGSATNG</sequence>
<organism evidence="1 2">
    <name type="scientific">Hyphomicrobium denitrificans (strain ATCC 51888 / DSM 1869 / NCIMB 11706 / TK 0415)</name>
    <dbReference type="NCBI Taxonomy" id="582899"/>
    <lineage>
        <taxon>Bacteria</taxon>
        <taxon>Pseudomonadati</taxon>
        <taxon>Pseudomonadota</taxon>
        <taxon>Alphaproteobacteria</taxon>
        <taxon>Hyphomicrobiales</taxon>
        <taxon>Hyphomicrobiaceae</taxon>
        <taxon>Hyphomicrobium</taxon>
    </lineage>
</organism>
<proteinExistence type="predicted"/>
<gene>
    <name evidence="1" type="ordered locus">Hden_2930</name>
</gene>
<dbReference type="Proteomes" id="UP000002033">
    <property type="component" value="Chromosome"/>
</dbReference>
<keyword evidence="2" id="KW-1185">Reference proteome</keyword>
<name>D8JUU5_HYPDA</name>
<dbReference type="STRING" id="582899.Hden_2930"/>
<evidence type="ECO:0000313" key="2">
    <source>
        <dbReference type="Proteomes" id="UP000002033"/>
    </source>
</evidence>